<gene>
    <name evidence="1" type="ORF">GTS_50700</name>
</gene>
<evidence type="ECO:0000313" key="1">
    <source>
        <dbReference type="EMBL" id="GDY33437.1"/>
    </source>
</evidence>
<dbReference type="RefSeq" id="WP_137816380.1">
    <property type="nucleotide sequence ID" value="NZ_BJFL01000042.1"/>
</dbReference>
<accession>A0A4D4JHT0</accession>
<organism evidence="1 2">
    <name type="scientific">Gandjariella thermophila</name>
    <dbReference type="NCBI Taxonomy" id="1931992"/>
    <lineage>
        <taxon>Bacteria</taxon>
        <taxon>Bacillati</taxon>
        <taxon>Actinomycetota</taxon>
        <taxon>Actinomycetes</taxon>
        <taxon>Pseudonocardiales</taxon>
        <taxon>Pseudonocardiaceae</taxon>
        <taxon>Gandjariella</taxon>
    </lineage>
</organism>
<dbReference type="EMBL" id="BJFL01000042">
    <property type="protein sequence ID" value="GDY33437.1"/>
    <property type="molecule type" value="Genomic_DNA"/>
</dbReference>
<reference evidence="2" key="1">
    <citation type="submission" date="2019-04" db="EMBL/GenBank/DDBJ databases">
        <title>Draft genome sequence of Pseudonocardiaceae bacterium SL3-2-4.</title>
        <authorList>
            <person name="Ningsih F."/>
            <person name="Yokota A."/>
            <person name="Sakai Y."/>
            <person name="Nanatani K."/>
            <person name="Yabe S."/>
            <person name="Oetari A."/>
            <person name="Sjamsuridzal W."/>
        </authorList>
    </citation>
    <scope>NUCLEOTIDE SEQUENCE [LARGE SCALE GENOMIC DNA]</scope>
    <source>
        <strain evidence="2">SL3-2-4</strain>
    </source>
</reference>
<dbReference type="Proteomes" id="UP000298860">
    <property type="component" value="Unassembled WGS sequence"/>
</dbReference>
<protein>
    <submittedName>
        <fullName evidence="1">Uncharacterized protein</fullName>
    </submittedName>
</protein>
<proteinExistence type="predicted"/>
<dbReference type="AlphaFoldDB" id="A0A4D4JHT0"/>
<sequence length="106" mass="11505">MPHPDFDVSDAIDELHSAYAFRLGFLIQAVANHLDGRLDGDLLRGMLVATEAHIQQAHAEVTYAENILVALRGRCAMYEPGGVPLGTARLRAEVRLPLPGRALHGP</sequence>
<comment type="caution">
    <text evidence="1">The sequence shown here is derived from an EMBL/GenBank/DDBJ whole genome shotgun (WGS) entry which is preliminary data.</text>
</comment>
<name>A0A4D4JHT0_9PSEU</name>
<keyword evidence="2" id="KW-1185">Reference proteome</keyword>
<evidence type="ECO:0000313" key="2">
    <source>
        <dbReference type="Proteomes" id="UP000298860"/>
    </source>
</evidence>